<dbReference type="InParanoid" id="A0A6P9EU00"/>
<dbReference type="KEGG" id="jre:109014779"/>
<name>A0A6P9EU00_JUGRE</name>
<dbReference type="PANTHER" id="PTHR35317:SF35">
    <property type="entry name" value="DUF4219 DOMAIN-CONTAINING PROTEIN"/>
    <property type="match status" value="1"/>
</dbReference>
<dbReference type="OrthoDB" id="8063676at2759"/>
<sequence>MATFGASTSVPIFSDENYDYWSIKMKTFFISQDLWDVVERGLTVPAVGVSDSTQSKQETTKDAKALFILQQAVSESIFPRLMRAETSKAAWEILQAEFQGNTKVKLIKLQGFRREFENLKMKESEAVKEYDSRLIELVDQMRAQVYPEKYDHVVAAIEESKDLQTLSVTELMRSLQAHEQRLARRNDGSLEHAFQSRVNLKNKKAKDYKKKPQKDYKNSDQVQMENKMKGKMGEFPPCDTRTINKLTIQKKKENEHLFFACQALTQEENIWFIDSGCSNHMATDEAIFTDLDTSIKAKVKMGNGELVESRGKGTVAISTKKAFLNGVLEEEVFVDQPEGFEKEEGKVYKLKKALK</sequence>
<evidence type="ECO:0000256" key="1">
    <source>
        <dbReference type="SAM" id="MobiDB-lite"/>
    </source>
</evidence>
<dbReference type="RefSeq" id="XP_035551129.1">
    <property type="nucleotide sequence ID" value="XM_035695236.1"/>
</dbReference>
<dbReference type="InterPro" id="IPR054722">
    <property type="entry name" value="PolX-like_BBD"/>
</dbReference>
<evidence type="ECO:0000259" key="2">
    <source>
        <dbReference type="Pfam" id="PF22936"/>
    </source>
</evidence>
<protein>
    <submittedName>
        <fullName evidence="4">Uncharacterized protein LOC109014779</fullName>
    </submittedName>
</protein>
<dbReference type="Pfam" id="PF14223">
    <property type="entry name" value="Retrotran_gag_2"/>
    <property type="match status" value="1"/>
</dbReference>
<keyword evidence="3" id="KW-1185">Reference proteome</keyword>
<dbReference type="PANTHER" id="PTHR35317">
    <property type="entry name" value="OS04G0629600 PROTEIN"/>
    <property type="match status" value="1"/>
</dbReference>
<gene>
    <name evidence="4" type="primary">LOC109014779</name>
</gene>
<dbReference type="Pfam" id="PF22936">
    <property type="entry name" value="Pol_BBD"/>
    <property type="match status" value="1"/>
</dbReference>
<reference evidence="4" key="1">
    <citation type="submission" date="2025-08" db="UniProtKB">
        <authorList>
            <consortium name="RefSeq"/>
        </authorList>
    </citation>
    <scope>IDENTIFICATION</scope>
    <source>
        <tissue evidence="4">Leaves</tissue>
    </source>
</reference>
<accession>A0A6P9EU00</accession>
<evidence type="ECO:0000313" key="4">
    <source>
        <dbReference type="RefSeq" id="XP_035551129.1"/>
    </source>
</evidence>
<dbReference type="GeneID" id="109014779"/>
<dbReference type="Proteomes" id="UP000235220">
    <property type="component" value="Chromosome 10"/>
</dbReference>
<feature type="domain" description="Retrovirus-related Pol polyprotein from transposon TNT 1-94-like beta-barrel" evidence="2">
    <location>
        <begin position="271"/>
        <end position="328"/>
    </location>
</feature>
<evidence type="ECO:0000313" key="3">
    <source>
        <dbReference type="Proteomes" id="UP000235220"/>
    </source>
</evidence>
<feature type="compositionally biased region" description="Basic residues" evidence="1">
    <location>
        <begin position="201"/>
        <end position="212"/>
    </location>
</feature>
<dbReference type="AlphaFoldDB" id="A0A6P9EU00"/>
<organism evidence="3 4">
    <name type="scientific">Juglans regia</name>
    <name type="common">English walnut</name>
    <dbReference type="NCBI Taxonomy" id="51240"/>
    <lineage>
        <taxon>Eukaryota</taxon>
        <taxon>Viridiplantae</taxon>
        <taxon>Streptophyta</taxon>
        <taxon>Embryophyta</taxon>
        <taxon>Tracheophyta</taxon>
        <taxon>Spermatophyta</taxon>
        <taxon>Magnoliopsida</taxon>
        <taxon>eudicotyledons</taxon>
        <taxon>Gunneridae</taxon>
        <taxon>Pentapetalae</taxon>
        <taxon>rosids</taxon>
        <taxon>fabids</taxon>
        <taxon>Fagales</taxon>
        <taxon>Juglandaceae</taxon>
        <taxon>Juglans</taxon>
    </lineage>
</organism>
<proteinExistence type="predicted"/>
<feature type="region of interest" description="Disordered" evidence="1">
    <location>
        <begin position="201"/>
        <end position="221"/>
    </location>
</feature>